<comment type="caution">
    <text evidence="2">The sequence shown here is derived from an EMBL/GenBank/DDBJ whole genome shotgun (WGS) entry which is preliminary data.</text>
</comment>
<dbReference type="InterPro" id="IPR052189">
    <property type="entry name" value="L-asp_N-monooxygenase_NS-form"/>
</dbReference>
<reference evidence="2 3" key="1">
    <citation type="submission" date="2019-03" db="EMBL/GenBank/DDBJ databases">
        <title>Freshwater and sediment microbial communities from various areas in North America, analyzing microbe dynamics in response to fracking.</title>
        <authorList>
            <person name="Lamendella R."/>
        </authorList>
    </citation>
    <scope>NUCLEOTIDE SEQUENCE [LARGE SCALE GENOMIC DNA]</scope>
    <source>
        <strain evidence="2 3">1_TX</strain>
    </source>
</reference>
<dbReference type="EMBL" id="SNWH01000045">
    <property type="protein sequence ID" value="TDN95398.1"/>
    <property type="molecule type" value="Genomic_DNA"/>
</dbReference>
<proteinExistence type="predicted"/>
<dbReference type="Pfam" id="PF13454">
    <property type="entry name" value="NAD_binding_9"/>
    <property type="match status" value="1"/>
</dbReference>
<organism evidence="2 3">
    <name type="scientific">Halomonas ventosae</name>
    <dbReference type="NCBI Taxonomy" id="229007"/>
    <lineage>
        <taxon>Bacteria</taxon>
        <taxon>Pseudomonadati</taxon>
        <taxon>Pseudomonadota</taxon>
        <taxon>Gammaproteobacteria</taxon>
        <taxon>Oceanospirillales</taxon>
        <taxon>Halomonadaceae</taxon>
        <taxon>Halomonas</taxon>
    </lineage>
</organism>
<dbReference type="SUPFAM" id="SSF51905">
    <property type="entry name" value="FAD/NAD(P)-binding domain"/>
    <property type="match status" value="1"/>
</dbReference>
<dbReference type="PANTHER" id="PTHR40254">
    <property type="entry name" value="BLR0577 PROTEIN"/>
    <property type="match status" value="1"/>
</dbReference>
<dbReference type="AlphaFoldDB" id="A0A4V3BWL8"/>
<dbReference type="RefSeq" id="WP_133484453.1">
    <property type="nucleotide sequence ID" value="NZ_SNWH01000045.1"/>
</dbReference>
<evidence type="ECO:0000313" key="2">
    <source>
        <dbReference type="EMBL" id="TDN95398.1"/>
    </source>
</evidence>
<gene>
    <name evidence="2" type="ORF">DFO68_1454</name>
</gene>
<dbReference type="Gene3D" id="3.50.50.60">
    <property type="entry name" value="FAD/NAD(P)-binding domain"/>
    <property type="match status" value="2"/>
</dbReference>
<protein>
    <submittedName>
        <fullName evidence="2">Putative NAD(P)/FAD-binding protein YdhS</fullName>
    </submittedName>
</protein>
<dbReference type="InterPro" id="IPR038732">
    <property type="entry name" value="HpyO/CreE_NAD-binding"/>
</dbReference>
<feature type="domain" description="FAD-dependent urate hydroxylase HpyO/Asp monooxygenase CreE-like FAD/NAD(P)-binding" evidence="1">
    <location>
        <begin position="15"/>
        <end position="163"/>
    </location>
</feature>
<dbReference type="PANTHER" id="PTHR40254:SF1">
    <property type="entry name" value="BLR0577 PROTEIN"/>
    <property type="match status" value="1"/>
</dbReference>
<accession>A0A4V3BWL8</accession>
<dbReference type="Proteomes" id="UP000295150">
    <property type="component" value="Unassembled WGS sequence"/>
</dbReference>
<evidence type="ECO:0000313" key="3">
    <source>
        <dbReference type="Proteomes" id="UP000295150"/>
    </source>
</evidence>
<evidence type="ECO:0000259" key="1">
    <source>
        <dbReference type="Pfam" id="PF13454"/>
    </source>
</evidence>
<name>A0A4V3BWL8_9GAMM</name>
<keyword evidence="3" id="KW-1185">Reference proteome</keyword>
<sequence>MTDPKDNVNRAGSIAVVGGGYSGVMTAVNLLSEGTEADTDVCLIEPRARAGRGLAYSIWDDSLLLNVPAGNMSALADDPAHFVNYCRELDPSLNGGSFVSRRLYGDYLEATLAQAVSVSPLSLRRIHGEVIAVHSGAKGGAFQLELADGATLAADRVVLAPGFLGPQRLPFAQALAGSPRYIENPWDFRAMDAIPPGAPVAIIGTGHTAIDALFRLTSLDDGRPVHLISRHGLLPKAHRTLPQAPLSTGFPSYLENVPATALGLLRALRTEIKRRQRLGQNWRDVLNELRPYTSVLWQRWPLAERRRFLARLRPWWDVHRHRLAPVAAARLHAQLRSGCTQVLAGQITRMTPHAEGVVVSFRERASGALNTLQVAAVVNCTGPEYDIDRSRSVLIEQLRETGLIQADALRLGLEVDDHYRPIGREGEPLPGLFYVGPMLRARYWEAIAVPELRTHTRQVARQLLQAMA</sequence>
<dbReference type="InterPro" id="IPR036188">
    <property type="entry name" value="FAD/NAD-bd_sf"/>
</dbReference>
<dbReference type="OrthoDB" id="101972at2"/>